<accession>A0A368L0H0</accession>
<feature type="signal peptide" evidence="1">
    <location>
        <begin position="1"/>
        <end position="17"/>
    </location>
</feature>
<dbReference type="Proteomes" id="UP000252357">
    <property type="component" value="Unassembled WGS sequence"/>
</dbReference>
<name>A0A368L0H0_9BURK</name>
<dbReference type="OrthoDB" id="9000078at2"/>
<keyword evidence="1" id="KW-0732">Signal</keyword>
<keyword evidence="3" id="KW-1185">Reference proteome</keyword>
<organism evidence="2 3">
    <name type="scientific">Parvibium lacunae</name>
    <dbReference type="NCBI Taxonomy" id="1888893"/>
    <lineage>
        <taxon>Bacteria</taxon>
        <taxon>Pseudomonadati</taxon>
        <taxon>Pseudomonadota</taxon>
        <taxon>Betaproteobacteria</taxon>
        <taxon>Burkholderiales</taxon>
        <taxon>Alcaligenaceae</taxon>
        <taxon>Parvibium</taxon>
    </lineage>
</organism>
<feature type="chain" id="PRO_5016562583" description="Outer membrane protein assembly factor BamE" evidence="1">
    <location>
        <begin position="18"/>
        <end position="196"/>
    </location>
</feature>
<sequence length="196" mass="21050">MKTIQTLFALCFVSLLAGCAGTDFKRPEPGALTVGKSTSAEVASVMGPPLQTGELLKNNQKVQTTRYGYAEGAGTGRYAGVTPARAMTFSTFQNLLVGQEFVSSFATDATDYDETKLPLIIKGKSTRADVVSILGKPNGEVIYPLIKNPGETGIIYSYSHVKGTIFNMTFYSKALTISFDNNNVVTDIDYTSTGQK</sequence>
<evidence type="ECO:0000313" key="3">
    <source>
        <dbReference type="Proteomes" id="UP000252357"/>
    </source>
</evidence>
<evidence type="ECO:0000313" key="2">
    <source>
        <dbReference type="EMBL" id="RCS57036.1"/>
    </source>
</evidence>
<proteinExistence type="predicted"/>
<evidence type="ECO:0008006" key="4">
    <source>
        <dbReference type="Google" id="ProtNLM"/>
    </source>
</evidence>
<evidence type="ECO:0000256" key="1">
    <source>
        <dbReference type="SAM" id="SignalP"/>
    </source>
</evidence>
<dbReference type="PROSITE" id="PS51257">
    <property type="entry name" value="PROKAR_LIPOPROTEIN"/>
    <property type="match status" value="1"/>
</dbReference>
<reference evidence="2 3" key="1">
    <citation type="journal article" date="2018" name="Int. J. Syst. Evol. Microbiol.">
        <title>Parvibium lacunae gen. nov., sp. nov., a new member of the family Alcaligenaceae isolated from a freshwater pond.</title>
        <authorList>
            <person name="Chen W.M."/>
            <person name="Xie P.B."/>
            <person name="Hsu M.Y."/>
            <person name="Sheu S.Y."/>
        </authorList>
    </citation>
    <scope>NUCLEOTIDE SEQUENCE [LARGE SCALE GENOMIC DNA]</scope>
    <source>
        <strain evidence="2 3">KMB9</strain>
    </source>
</reference>
<dbReference type="AlphaFoldDB" id="A0A368L0H0"/>
<comment type="caution">
    <text evidence="2">The sequence shown here is derived from an EMBL/GenBank/DDBJ whole genome shotgun (WGS) entry which is preliminary data.</text>
</comment>
<gene>
    <name evidence="2" type="ORF">DU000_09520</name>
</gene>
<protein>
    <recommendedName>
        <fullName evidence="4">Outer membrane protein assembly factor BamE</fullName>
    </recommendedName>
</protein>
<dbReference type="EMBL" id="QPGB01000004">
    <property type="protein sequence ID" value="RCS57036.1"/>
    <property type="molecule type" value="Genomic_DNA"/>
</dbReference>
<dbReference type="RefSeq" id="WP_114403178.1">
    <property type="nucleotide sequence ID" value="NZ_QPGB01000004.1"/>
</dbReference>